<keyword evidence="5 8" id="KW-1133">Transmembrane helix</keyword>
<feature type="transmembrane region" description="Helical" evidence="8">
    <location>
        <begin position="87"/>
        <end position="108"/>
    </location>
</feature>
<comment type="similarity">
    <text evidence="7">Belongs to the binding-protein-dependent transport system permease family. OppBC subfamily.</text>
</comment>
<dbReference type="NCBIfam" id="NF045474">
    <property type="entry name" value="Opp2C"/>
    <property type="match status" value="1"/>
</dbReference>
<keyword evidence="4 8" id="KW-0812">Transmembrane</keyword>
<dbReference type="CDD" id="cd06261">
    <property type="entry name" value="TM_PBP2"/>
    <property type="match status" value="1"/>
</dbReference>
<dbReference type="Gene3D" id="1.10.3720.10">
    <property type="entry name" value="MetI-like"/>
    <property type="match status" value="1"/>
</dbReference>
<dbReference type="AlphaFoldDB" id="A0A7C3RRP0"/>
<feature type="transmembrane region" description="Helical" evidence="8">
    <location>
        <begin position="202"/>
        <end position="231"/>
    </location>
</feature>
<dbReference type="Pfam" id="PF12911">
    <property type="entry name" value="OppC_N"/>
    <property type="match status" value="1"/>
</dbReference>
<keyword evidence="2 8" id="KW-0813">Transport</keyword>
<protein>
    <submittedName>
        <fullName evidence="10">ABC transporter permease</fullName>
    </submittedName>
</protein>
<dbReference type="Pfam" id="PF00528">
    <property type="entry name" value="BPD_transp_1"/>
    <property type="match status" value="1"/>
</dbReference>
<gene>
    <name evidence="10" type="ORF">ENW00_07230</name>
</gene>
<evidence type="ECO:0000313" key="10">
    <source>
        <dbReference type="EMBL" id="HFX13922.1"/>
    </source>
</evidence>
<proteinExistence type="inferred from homology"/>
<evidence type="ECO:0000259" key="9">
    <source>
        <dbReference type="PROSITE" id="PS50928"/>
    </source>
</evidence>
<evidence type="ECO:0000256" key="7">
    <source>
        <dbReference type="ARBA" id="ARBA00024202"/>
    </source>
</evidence>
<evidence type="ECO:0000256" key="5">
    <source>
        <dbReference type="ARBA" id="ARBA00022989"/>
    </source>
</evidence>
<dbReference type="InterPro" id="IPR053385">
    <property type="entry name" value="ABC_transport_permease"/>
</dbReference>
<evidence type="ECO:0000256" key="1">
    <source>
        <dbReference type="ARBA" id="ARBA00004651"/>
    </source>
</evidence>
<keyword evidence="6 8" id="KW-0472">Membrane</keyword>
<dbReference type="InterPro" id="IPR025966">
    <property type="entry name" value="OppC_N"/>
</dbReference>
<dbReference type="InterPro" id="IPR035906">
    <property type="entry name" value="MetI-like_sf"/>
</dbReference>
<dbReference type="GO" id="GO:0005886">
    <property type="term" value="C:plasma membrane"/>
    <property type="evidence" value="ECO:0007669"/>
    <property type="project" value="UniProtKB-SubCell"/>
</dbReference>
<evidence type="ECO:0000256" key="6">
    <source>
        <dbReference type="ARBA" id="ARBA00023136"/>
    </source>
</evidence>
<feature type="domain" description="ABC transmembrane type-1" evidence="9">
    <location>
        <begin position="85"/>
        <end position="274"/>
    </location>
</feature>
<feature type="transmembrane region" description="Helical" evidence="8">
    <location>
        <begin position="24"/>
        <end position="46"/>
    </location>
</feature>
<keyword evidence="3" id="KW-1003">Cell membrane</keyword>
<accession>A0A7C3RRP0</accession>
<evidence type="ECO:0000256" key="3">
    <source>
        <dbReference type="ARBA" id="ARBA00022475"/>
    </source>
</evidence>
<dbReference type="InterPro" id="IPR050366">
    <property type="entry name" value="BP-dependent_transpt_permease"/>
</dbReference>
<evidence type="ECO:0000256" key="2">
    <source>
        <dbReference type="ARBA" id="ARBA00022448"/>
    </source>
</evidence>
<feature type="transmembrane region" description="Helical" evidence="8">
    <location>
        <begin position="120"/>
        <end position="144"/>
    </location>
</feature>
<feature type="transmembrane region" description="Helical" evidence="8">
    <location>
        <begin position="251"/>
        <end position="274"/>
    </location>
</feature>
<dbReference type="PROSITE" id="PS50928">
    <property type="entry name" value="ABC_TM1"/>
    <property type="match status" value="1"/>
</dbReference>
<dbReference type="GO" id="GO:0055085">
    <property type="term" value="P:transmembrane transport"/>
    <property type="evidence" value="ECO:0007669"/>
    <property type="project" value="InterPro"/>
</dbReference>
<evidence type="ECO:0000256" key="8">
    <source>
        <dbReference type="RuleBase" id="RU363032"/>
    </source>
</evidence>
<evidence type="ECO:0000256" key="4">
    <source>
        <dbReference type="ARBA" id="ARBA00022692"/>
    </source>
</evidence>
<organism evidence="10">
    <name type="scientific">Dictyoglomus thermophilum</name>
    <dbReference type="NCBI Taxonomy" id="14"/>
    <lineage>
        <taxon>Bacteria</taxon>
        <taxon>Pseudomonadati</taxon>
        <taxon>Dictyoglomota</taxon>
        <taxon>Dictyoglomia</taxon>
        <taxon>Dictyoglomales</taxon>
        <taxon>Dictyoglomaceae</taxon>
        <taxon>Dictyoglomus</taxon>
    </lineage>
</organism>
<dbReference type="PANTHER" id="PTHR43386:SF1">
    <property type="entry name" value="D,D-DIPEPTIDE TRANSPORT SYSTEM PERMEASE PROTEIN DDPC-RELATED"/>
    <property type="match status" value="1"/>
</dbReference>
<name>A0A7C3RRP0_DICTH</name>
<dbReference type="PANTHER" id="PTHR43386">
    <property type="entry name" value="OLIGOPEPTIDE TRANSPORT SYSTEM PERMEASE PROTEIN APPC"/>
    <property type="match status" value="1"/>
</dbReference>
<comment type="subcellular location">
    <subcellularLocation>
        <location evidence="1 8">Cell membrane</location>
        <topology evidence="1 8">Multi-pass membrane protein</topology>
    </subcellularLocation>
</comment>
<dbReference type="EMBL" id="DTIN01000027">
    <property type="protein sequence ID" value="HFX13922.1"/>
    <property type="molecule type" value="Genomic_DNA"/>
</dbReference>
<reference evidence="10" key="1">
    <citation type="journal article" date="2020" name="mSystems">
        <title>Genome- and Community-Level Interaction Insights into Carbon Utilization and Element Cycling Functions of Hydrothermarchaeota in Hydrothermal Sediment.</title>
        <authorList>
            <person name="Zhou Z."/>
            <person name="Liu Y."/>
            <person name="Xu W."/>
            <person name="Pan J."/>
            <person name="Luo Z.H."/>
            <person name="Li M."/>
        </authorList>
    </citation>
    <scope>NUCLEOTIDE SEQUENCE [LARGE SCALE GENOMIC DNA]</scope>
    <source>
        <strain evidence="10">SpSt-81</strain>
    </source>
</reference>
<comment type="caution">
    <text evidence="10">The sequence shown here is derived from an EMBL/GenBank/DDBJ whole genome shotgun (WGS) entry which is preliminary data.</text>
</comment>
<sequence>MSLERNYNRGLWKRSLIKFKRHKTGIIGGLILLIYIITAVFAPYIAKFDPIAQNLSERLQPPSWKHILGTDYAGRDIFSRIIYGTRISITIGFVSVLLALIFGTILGVSSGYFGGWWDILIMRIIDIMLAFPTILLAIGIVAVLGPRLENAMIAVGIVSIPQFARVVRATILSIKEKDYINSAKALGIGEIRIIVRHILPNVLAPIIVQATLGIASAILEAAGLSFLGLGARPPIPEWGAMLSESRQYLRSAPWTVIFPGLAIMFLVLAFNLFGDALRDIFDPRSYKWKGGTF</sequence>
<dbReference type="InterPro" id="IPR000515">
    <property type="entry name" value="MetI-like"/>
</dbReference>
<dbReference type="SUPFAM" id="SSF161098">
    <property type="entry name" value="MetI-like"/>
    <property type="match status" value="1"/>
</dbReference>